<proteinExistence type="predicted"/>
<dbReference type="EMBL" id="JBJQOH010000008">
    <property type="protein sequence ID" value="KAL3676180.1"/>
    <property type="molecule type" value="Genomic_DNA"/>
</dbReference>
<sequence>MAAQAAAKLGWDVCTFSFGMVMRFFGRYPETARSYYKPPEDVLSHQQQGGPRHEPGIQSFLDQTHSHSQPQQQAHHDDSREIRFLSCSNTGKQKFGIRTSRVKLTPDPLVRNSSVSVRR</sequence>
<keyword evidence="3" id="KW-1185">Reference proteome</keyword>
<protein>
    <submittedName>
        <fullName evidence="2">Uncharacterized protein</fullName>
    </submittedName>
</protein>
<feature type="region of interest" description="Disordered" evidence="1">
    <location>
        <begin position="38"/>
        <end position="80"/>
    </location>
</feature>
<name>A0ABD3GDT4_9MARC</name>
<dbReference type="Proteomes" id="UP001633002">
    <property type="component" value="Unassembled WGS sequence"/>
</dbReference>
<organism evidence="2 3">
    <name type="scientific">Riccia sorocarpa</name>
    <dbReference type="NCBI Taxonomy" id="122646"/>
    <lineage>
        <taxon>Eukaryota</taxon>
        <taxon>Viridiplantae</taxon>
        <taxon>Streptophyta</taxon>
        <taxon>Embryophyta</taxon>
        <taxon>Marchantiophyta</taxon>
        <taxon>Marchantiopsida</taxon>
        <taxon>Marchantiidae</taxon>
        <taxon>Marchantiales</taxon>
        <taxon>Ricciaceae</taxon>
        <taxon>Riccia</taxon>
    </lineage>
</organism>
<evidence type="ECO:0000313" key="2">
    <source>
        <dbReference type="EMBL" id="KAL3676180.1"/>
    </source>
</evidence>
<gene>
    <name evidence="2" type="ORF">R1sor_026128</name>
</gene>
<reference evidence="2 3" key="1">
    <citation type="submission" date="2024-09" db="EMBL/GenBank/DDBJ databases">
        <title>Chromosome-scale assembly of Riccia sorocarpa.</title>
        <authorList>
            <person name="Paukszto L."/>
        </authorList>
    </citation>
    <scope>NUCLEOTIDE SEQUENCE [LARGE SCALE GENOMIC DNA]</scope>
    <source>
        <strain evidence="2">LP-2024</strain>
        <tissue evidence="2">Aerial parts of the thallus</tissue>
    </source>
</reference>
<evidence type="ECO:0000256" key="1">
    <source>
        <dbReference type="SAM" id="MobiDB-lite"/>
    </source>
</evidence>
<accession>A0ABD3GDT4</accession>
<feature type="compositionally biased region" description="Low complexity" evidence="1">
    <location>
        <begin position="62"/>
        <end position="73"/>
    </location>
</feature>
<dbReference type="AlphaFoldDB" id="A0ABD3GDT4"/>
<comment type="caution">
    <text evidence="2">The sequence shown here is derived from an EMBL/GenBank/DDBJ whole genome shotgun (WGS) entry which is preliminary data.</text>
</comment>
<evidence type="ECO:0000313" key="3">
    <source>
        <dbReference type="Proteomes" id="UP001633002"/>
    </source>
</evidence>